<reference evidence="6 7" key="1">
    <citation type="submission" date="2020-04" db="EMBL/GenBank/DDBJ databases">
        <title>Genomic insights into acetone-butanol-ethanol (ABE) fermentation by sequencing solventogenic clostridia strains.</title>
        <authorList>
            <person name="Brown S."/>
        </authorList>
    </citation>
    <scope>NUCLEOTIDE SEQUENCE [LARGE SCALE GENOMIC DNA]</scope>
    <source>
        <strain evidence="6 7">DJ011</strain>
    </source>
</reference>
<dbReference type="CDD" id="cd03349">
    <property type="entry name" value="LbH_XAT"/>
    <property type="match status" value="1"/>
</dbReference>
<keyword evidence="3" id="KW-0677">Repeat</keyword>
<evidence type="ECO:0000256" key="5">
    <source>
        <dbReference type="ARBA" id="ARBA00023315"/>
    </source>
</evidence>
<dbReference type="FunFam" id="2.160.10.10:FF:000037">
    <property type="entry name" value="Streptogramin A acetyltransferase"/>
    <property type="match status" value="1"/>
</dbReference>
<dbReference type="InterPro" id="IPR018357">
    <property type="entry name" value="Hexapep_transf_CS"/>
</dbReference>
<comment type="caution">
    <text evidence="6">The sequence shown here is derived from an EMBL/GenBank/DDBJ whole genome shotgun (WGS) entry which is preliminary data.</text>
</comment>
<keyword evidence="4" id="KW-0046">Antibiotic resistance</keyword>
<dbReference type="Pfam" id="PF00132">
    <property type="entry name" value="Hexapep"/>
    <property type="match status" value="1"/>
</dbReference>
<dbReference type="EMBL" id="JAAZWO010000008">
    <property type="protein sequence ID" value="MBC2397950.1"/>
    <property type="molecule type" value="Genomic_DNA"/>
</dbReference>
<sequence length="210" mass="24188">MTIPNLNKVYPRSNNYQTVYLKNVITKDNIKVGDYTIYNDFYNDPRDFEKNNVLYHYPINNDKLIIGKFCSIACMAKFLMTSGNHSTQSLSTYTFPIFYEEWDLNINHITNAWDNKGHIIIGNDVWIGYDAIIMSGVKIGDGAIIGTRAVVTRDVPPYTIVGGVPAKVIKKRFSDDIISKLMKIKWWDWPYEKIQANIQHIQSGNINKLQ</sequence>
<dbReference type="SUPFAM" id="SSF51161">
    <property type="entry name" value="Trimeric LpxA-like enzymes"/>
    <property type="match status" value="1"/>
</dbReference>
<dbReference type="InterPro" id="IPR011004">
    <property type="entry name" value="Trimer_LpxA-like_sf"/>
</dbReference>
<dbReference type="AlphaFoldDB" id="A0A923E7K8"/>
<dbReference type="Proteomes" id="UP000563151">
    <property type="component" value="Unassembled WGS sequence"/>
</dbReference>
<comment type="similarity">
    <text evidence="1">Belongs to the transferase hexapeptide repeat family.</text>
</comment>
<dbReference type="InterPro" id="IPR050179">
    <property type="entry name" value="Trans_hexapeptide_repeat"/>
</dbReference>
<evidence type="ECO:0000256" key="1">
    <source>
        <dbReference type="ARBA" id="ARBA00007274"/>
    </source>
</evidence>
<dbReference type="InterPro" id="IPR001451">
    <property type="entry name" value="Hexapep"/>
</dbReference>
<keyword evidence="5" id="KW-0012">Acyltransferase</keyword>
<name>A0A923E7K8_CLOTT</name>
<keyword evidence="2" id="KW-0808">Transferase</keyword>
<evidence type="ECO:0000313" key="6">
    <source>
        <dbReference type="EMBL" id="MBC2397950.1"/>
    </source>
</evidence>
<evidence type="ECO:0000256" key="4">
    <source>
        <dbReference type="ARBA" id="ARBA00023251"/>
    </source>
</evidence>
<organism evidence="6 7">
    <name type="scientific">Clostridium tetanomorphum</name>
    <dbReference type="NCBI Taxonomy" id="1553"/>
    <lineage>
        <taxon>Bacteria</taxon>
        <taxon>Bacillati</taxon>
        <taxon>Bacillota</taxon>
        <taxon>Clostridia</taxon>
        <taxon>Eubacteriales</taxon>
        <taxon>Clostridiaceae</taxon>
        <taxon>Clostridium</taxon>
    </lineage>
</organism>
<evidence type="ECO:0000313" key="7">
    <source>
        <dbReference type="Proteomes" id="UP000563151"/>
    </source>
</evidence>
<protein>
    <submittedName>
        <fullName evidence="6">CatB-related O-acetyltransferase</fullName>
    </submittedName>
</protein>
<gene>
    <name evidence="6" type="ORF">HGG79_09200</name>
</gene>
<dbReference type="Gene3D" id="2.160.10.10">
    <property type="entry name" value="Hexapeptide repeat proteins"/>
    <property type="match status" value="1"/>
</dbReference>
<dbReference type="PANTHER" id="PTHR43300:SF11">
    <property type="entry name" value="ACETYLTRANSFERASE RV3034C-RELATED"/>
    <property type="match status" value="1"/>
</dbReference>
<dbReference type="PROSITE" id="PS00101">
    <property type="entry name" value="HEXAPEP_TRANSFERASES"/>
    <property type="match status" value="1"/>
</dbReference>
<dbReference type="RefSeq" id="WP_173680158.1">
    <property type="nucleotide sequence ID" value="NZ_JAAZWO010000008.1"/>
</dbReference>
<keyword evidence="7" id="KW-1185">Reference proteome</keyword>
<dbReference type="GO" id="GO:0046677">
    <property type="term" value="P:response to antibiotic"/>
    <property type="evidence" value="ECO:0007669"/>
    <property type="project" value="UniProtKB-KW"/>
</dbReference>
<proteinExistence type="inferred from homology"/>
<accession>A0A923E7K8</accession>
<dbReference type="PANTHER" id="PTHR43300">
    <property type="entry name" value="ACETYLTRANSFERASE"/>
    <property type="match status" value="1"/>
</dbReference>
<evidence type="ECO:0000256" key="3">
    <source>
        <dbReference type="ARBA" id="ARBA00022737"/>
    </source>
</evidence>
<dbReference type="GO" id="GO:0016746">
    <property type="term" value="F:acyltransferase activity"/>
    <property type="evidence" value="ECO:0007669"/>
    <property type="project" value="UniProtKB-KW"/>
</dbReference>
<evidence type="ECO:0000256" key="2">
    <source>
        <dbReference type="ARBA" id="ARBA00022679"/>
    </source>
</evidence>